<organism evidence="2 3">
    <name type="scientific">Pyxidicoccus fallax</name>
    <dbReference type="NCBI Taxonomy" id="394095"/>
    <lineage>
        <taxon>Bacteria</taxon>
        <taxon>Pseudomonadati</taxon>
        <taxon>Myxococcota</taxon>
        <taxon>Myxococcia</taxon>
        <taxon>Myxococcales</taxon>
        <taxon>Cystobacterineae</taxon>
        <taxon>Myxococcaceae</taxon>
        <taxon>Pyxidicoccus</taxon>
    </lineage>
</organism>
<feature type="chain" id="PRO_5032880206" description="Lipoprotein" evidence="1">
    <location>
        <begin position="33"/>
        <end position="115"/>
    </location>
</feature>
<accession>A0A848LAP6</accession>
<name>A0A848LAP6_9BACT</name>
<evidence type="ECO:0000313" key="3">
    <source>
        <dbReference type="Proteomes" id="UP000518300"/>
    </source>
</evidence>
<comment type="caution">
    <text evidence="2">The sequence shown here is derived from an EMBL/GenBank/DDBJ whole genome shotgun (WGS) entry which is preliminary data.</text>
</comment>
<evidence type="ECO:0000256" key="1">
    <source>
        <dbReference type="SAM" id="SignalP"/>
    </source>
</evidence>
<protein>
    <recommendedName>
        <fullName evidence="4">Lipoprotein</fullName>
    </recommendedName>
</protein>
<dbReference type="EMBL" id="JABBJJ010000042">
    <property type="protein sequence ID" value="NMO15584.1"/>
    <property type="molecule type" value="Genomic_DNA"/>
</dbReference>
<reference evidence="2 3" key="1">
    <citation type="submission" date="2020-04" db="EMBL/GenBank/DDBJ databases">
        <title>Draft genome of Pyxidicoccus fallax type strain.</title>
        <authorList>
            <person name="Whitworth D.E."/>
        </authorList>
    </citation>
    <scope>NUCLEOTIDE SEQUENCE [LARGE SCALE GENOMIC DNA]</scope>
    <source>
        <strain evidence="2 3">DSM 14698</strain>
    </source>
</reference>
<evidence type="ECO:0000313" key="2">
    <source>
        <dbReference type="EMBL" id="NMO15584.1"/>
    </source>
</evidence>
<sequence>MSLLSSSGRAHASRRALLASVFLMAASGCSLALDTEPAQCTTDADCERFGTYPVCQEGVCMPSGLGPQGCFRGNASTEEQFLNQCTRAECQPFDNCARLGLCNPSDALPDLVPRP</sequence>
<proteinExistence type="predicted"/>
<dbReference type="AlphaFoldDB" id="A0A848LAP6"/>
<keyword evidence="1" id="KW-0732">Signal</keyword>
<evidence type="ECO:0008006" key="4">
    <source>
        <dbReference type="Google" id="ProtNLM"/>
    </source>
</evidence>
<dbReference type="RefSeq" id="WP_169344873.1">
    <property type="nucleotide sequence ID" value="NZ_JABBJJ010000042.1"/>
</dbReference>
<keyword evidence="3" id="KW-1185">Reference proteome</keyword>
<dbReference type="Proteomes" id="UP000518300">
    <property type="component" value="Unassembled WGS sequence"/>
</dbReference>
<feature type="signal peptide" evidence="1">
    <location>
        <begin position="1"/>
        <end position="32"/>
    </location>
</feature>
<gene>
    <name evidence="2" type="ORF">HG543_12075</name>
</gene>